<dbReference type="GO" id="GO:0000307">
    <property type="term" value="C:cyclin-dependent protein kinase holoenzyme complex"/>
    <property type="evidence" value="ECO:0007669"/>
    <property type="project" value="TreeGrafter"/>
</dbReference>
<reference evidence="5" key="1">
    <citation type="submission" date="2025-08" db="UniProtKB">
        <authorList>
            <consortium name="RefSeq"/>
        </authorList>
    </citation>
    <scope>IDENTIFICATION</scope>
    <source>
        <tissue evidence="5">Whole sample</tissue>
    </source>
</reference>
<dbReference type="Pfam" id="PF08613">
    <property type="entry name" value="Cyclin"/>
    <property type="match status" value="1"/>
</dbReference>
<gene>
    <name evidence="5" type="primary">LOC111123208</name>
</gene>
<dbReference type="PANTHER" id="PTHR15615:SF108">
    <property type="entry name" value="PROTEIN CNPPD1"/>
    <property type="match status" value="1"/>
</dbReference>
<proteinExistence type="inferred from homology"/>
<dbReference type="GO" id="GO:0019901">
    <property type="term" value="F:protein kinase binding"/>
    <property type="evidence" value="ECO:0007669"/>
    <property type="project" value="InterPro"/>
</dbReference>
<evidence type="ECO:0000256" key="3">
    <source>
        <dbReference type="SAM" id="MobiDB-lite"/>
    </source>
</evidence>
<name>A0A8B8D0Q7_CRAVI</name>
<dbReference type="PANTHER" id="PTHR15615">
    <property type="match status" value="1"/>
</dbReference>
<dbReference type="KEGG" id="cvn:111123208"/>
<dbReference type="GeneID" id="111123208"/>
<evidence type="ECO:0000256" key="1">
    <source>
        <dbReference type="ARBA" id="ARBA00038508"/>
    </source>
</evidence>
<dbReference type="CDD" id="cd20557">
    <property type="entry name" value="CYCLIN_ScPCL1-like"/>
    <property type="match status" value="1"/>
</dbReference>
<keyword evidence="4" id="KW-1185">Reference proteome</keyword>
<evidence type="ECO:0000313" key="5">
    <source>
        <dbReference type="RefSeq" id="XP_022321094.1"/>
    </source>
</evidence>
<dbReference type="Gene3D" id="1.10.472.10">
    <property type="entry name" value="Cyclin-like"/>
    <property type="match status" value="1"/>
</dbReference>
<evidence type="ECO:0000256" key="2">
    <source>
        <dbReference type="ARBA" id="ARBA00040808"/>
    </source>
</evidence>
<evidence type="ECO:0000313" key="4">
    <source>
        <dbReference type="Proteomes" id="UP000694844"/>
    </source>
</evidence>
<dbReference type="InterPro" id="IPR013922">
    <property type="entry name" value="Cyclin_PHO80-like"/>
</dbReference>
<feature type="compositionally biased region" description="Basic and acidic residues" evidence="3">
    <location>
        <begin position="285"/>
        <end position="300"/>
    </location>
</feature>
<dbReference type="OrthoDB" id="244495at2759"/>
<dbReference type="GO" id="GO:0016538">
    <property type="term" value="F:cyclin-dependent protein serine/threonine kinase regulator activity"/>
    <property type="evidence" value="ECO:0007669"/>
    <property type="project" value="TreeGrafter"/>
</dbReference>
<sequence>MSVFHFPFLRGNDGYSDIEFPELQDHEELSERLRKTLYYGKQPTTDRPSLPLTNLTVDFLNASVPKKLGKIDHYFAASSARHSCMSPCSMMMGMIYVNRLRKKNPDYLQQVSSSDLFLISMMMASKFLYDEGVDDEVFNDEWAASADMETEDINQLERKFLSAIDWQLYVNEREFFQVLQQIERRIAMAQGLERGWFSYTDLMTINKDPQLLQAYSEIAYLLPKVLSVSMVAYIAGILTMVGSTLLVTTALSTLATLTPLALPTSGQHALLPALNQTDLSNGPITEERTPTAATPEDRAPQVDGSWRSLWTLLTLPSILSMSSPSHSGQTTGAKQSTHSRANLTDLEEEQRPSDNTPDSTNGRFFSLFKDFISLSFPKVPDSRSVFNQMTCAKGPCLYRGQNINCKNVSKPHNNRLINPAWTRMDLEHMDRAANDLRCKHCGAQPMTASGRLDRFCDTKSIPVDGELDSWSGVSCCCDHVTADLDRGLVLNGLADISVGFRTMLTQIPLFGT</sequence>
<dbReference type="Proteomes" id="UP000694844">
    <property type="component" value="Chromosome 3"/>
</dbReference>
<feature type="region of interest" description="Disordered" evidence="3">
    <location>
        <begin position="275"/>
        <end position="302"/>
    </location>
</feature>
<feature type="compositionally biased region" description="Polar residues" evidence="3">
    <location>
        <begin position="328"/>
        <end position="342"/>
    </location>
</feature>
<feature type="region of interest" description="Disordered" evidence="3">
    <location>
        <begin position="322"/>
        <end position="360"/>
    </location>
</feature>
<accession>A0A8B8D0Q7</accession>
<dbReference type="RefSeq" id="XP_022321094.1">
    <property type="nucleotide sequence ID" value="XM_022465386.1"/>
</dbReference>
<comment type="similarity">
    <text evidence="1">Belongs to the CNPPD1 family.</text>
</comment>
<dbReference type="GO" id="GO:0005634">
    <property type="term" value="C:nucleus"/>
    <property type="evidence" value="ECO:0007669"/>
    <property type="project" value="TreeGrafter"/>
</dbReference>
<protein>
    <recommendedName>
        <fullName evidence="2">Protein CNPPD1</fullName>
    </recommendedName>
</protein>
<dbReference type="AlphaFoldDB" id="A0A8B8D0Q7"/>
<organism evidence="4 5">
    <name type="scientific">Crassostrea virginica</name>
    <name type="common">Eastern oyster</name>
    <dbReference type="NCBI Taxonomy" id="6565"/>
    <lineage>
        <taxon>Eukaryota</taxon>
        <taxon>Metazoa</taxon>
        <taxon>Spiralia</taxon>
        <taxon>Lophotrochozoa</taxon>
        <taxon>Mollusca</taxon>
        <taxon>Bivalvia</taxon>
        <taxon>Autobranchia</taxon>
        <taxon>Pteriomorphia</taxon>
        <taxon>Ostreida</taxon>
        <taxon>Ostreoidea</taxon>
        <taxon>Ostreidae</taxon>
        <taxon>Crassostrea</taxon>
    </lineage>
</organism>